<sequence length="509" mass="55731">MKTNEYESYFPGGTEEKVIGRNLIAGYLGFVIMLAGVVTLLPLLTLMFYPGESDQAVYFVIPGVCSILVGYLISFILRGRKTGELDKNQRMTLVTGTWLIVAGVASVPFILSGRYSVSQAVFEAISGLSTTGLSVVDTAAVPHILLIHRTVLSLFGGVGLVLILNTAVADAFGMKHNDPVGHSDRLLKNLRESAGLIAGIYGGYIVVGVLLYVTFGMSLFDAVNYSVAAVTTGGFSTHPESMGYYNSFPIELITIILMLLGSTGFFIQLLLIRRKFCDVIYHSEIRLTTLLLAGSVLLLAVLGRKGLYGSMPESLRFALFQAVSALSTTGFRTVGSFHSWPPSMFFILILLMLTGGGAGSMAGGLKIYRVCVMLKEMKWEISRCLNANRVIIMEQINRGGKREQLTEQDKREVNVFLIFYLMIFAAGTFIFSCFGYSVQDSMFEFASVLSNAGFSVGITSYEASSVIHWTASAGMLIGRLELYVVFMVIARFIFDGKEAVINSWRWKKV</sequence>
<proteinExistence type="inferred from homology"/>
<dbReference type="RefSeq" id="WP_117417564.1">
    <property type="nucleotide sequence ID" value="NZ_QOHO01000042.1"/>
</dbReference>
<evidence type="ECO:0000256" key="8">
    <source>
        <dbReference type="ARBA" id="ARBA00023136"/>
    </source>
</evidence>
<feature type="transmembrane region" description="Helical" evidence="9">
    <location>
        <begin position="476"/>
        <end position="494"/>
    </location>
</feature>
<feature type="transmembrane region" description="Helical" evidence="9">
    <location>
        <begin position="27"/>
        <end position="50"/>
    </location>
</feature>
<evidence type="ECO:0000313" key="10">
    <source>
        <dbReference type="EMBL" id="RFZ78328.1"/>
    </source>
</evidence>
<protein>
    <submittedName>
        <fullName evidence="10">TrkH family potassium uptake protein</fullName>
    </submittedName>
</protein>
<dbReference type="GO" id="GO:0005886">
    <property type="term" value="C:plasma membrane"/>
    <property type="evidence" value="ECO:0007669"/>
    <property type="project" value="UniProtKB-SubCell"/>
</dbReference>
<comment type="caution">
    <text evidence="10">The sequence shown here is derived from an EMBL/GenBank/DDBJ whole genome shotgun (WGS) entry which is preliminary data.</text>
</comment>
<feature type="transmembrane region" description="Helical" evidence="9">
    <location>
        <begin position="415"/>
        <end position="438"/>
    </location>
</feature>
<evidence type="ECO:0000313" key="11">
    <source>
        <dbReference type="Proteomes" id="UP000260680"/>
    </source>
</evidence>
<evidence type="ECO:0000256" key="2">
    <source>
        <dbReference type="ARBA" id="ARBA00009137"/>
    </source>
</evidence>
<name>A0A3E2NBD2_9FIRM</name>
<dbReference type="InterPro" id="IPR003445">
    <property type="entry name" value="Cat_transpt"/>
</dbReference>
<feature type="transmembrane region" description="Helical" evidence="9">
    <location>
        <begin position="151"/>
        <end position="173"/>
    </location>
</feature>
<keyword evidence="7" id="KW-0406">Ion transport</keyword>
<keyword evidence="8 9" id="KW-0472">Membrane</keyword>
<evidence type="ECO:0000256" key="3">
    <source>
        <dbReference type="ARBA" id="ARBA00022448"/>
    </source>
</evidence>
<comment type="similarity">
    <text evidence="2">Belongs to the TrkH potassium transport family.</text>
</comment>
<dbReference type="GO" id="GO:0030001">
    <property type="term" value="P:metal ion transport"/>
    <property type="evidence" value="ECO:0007669"/>
    <property type="project" value="UniProtKB-ARBA"/>
</dbReference>
<keyword evidence="5 9" id="KW-0812">Transmembrane</keyword>
<evidence type="ECO:0000256" key="7">
    <source>
        <dbReference type="ARBA" id="ARBA00023065"/>
    </source>
</evidence>
<evidence type="ECO:0000256" key="1">
    <source>
        <dbReference type="ARBA" id="ARBA00004651"/>
    </source>
</evidence>
<evidence type="ECO:0000256" key="6">
    <source>
        <dbReference type="ARBA" id="ARBA00022989"/>
    </source>
</evidence>
<feature type="transmembrane region" description="Helical" evidence="9">
    <location>
        <begin position="344"/>
        <end position="368"/>
    </location>
</feature>
<evidence type="ECO:0000256" key="4">
    <source>
        <dbReference type="ARBA" id="ARBA00022475"/>
    </source>
</evidence>
<dbReference type="OrthoDB" id="9810952at2"/>
<organism evidence="10 11">
    <name type="scientific">Lacrimispora amygdalina</name>
    <dbReference type="NCBI Taxonomy" id="253257"/>
    <lineage>
        <taxon>Bacteria</taxon>
        <taxon>Bacillati</taxon>
        <taxon>Bacillota</taxon>
        <taxon>Clostridia</taxon>
        <taxon>Lachnospirales</taxon>
        <taxon>Lachnospiraceae</taxon>
        <taxon>Lacrimispora</taxon>
    </lineage>
</organism>
<comment type="subcellular location">
    <subcellularLocation>
        <location evidence="1">Cell membrane</location>
        <topology evidence="1">Multi-pass membrane protein</topology>
    </subcellularLocation>
</comment>
<feature type="transmembrane region" description="Helical" evidence="9">
    <location>
        <begin position="194"/>
        <end position="215"/>
    </location>
</feature>
<dbReference type="PANTHER" id="PTHR32024:SF2">
    <property type="entry name" value="TRK SYSTEM POTASSIUM UPTAKE PROTEIN TRKG-RELATED"/>
    <property type="match status" value="1"/>
</dbReference>
<dbReference type="Pfam" id="PF02386">
    <property type="entry name" value="TrkH"/>
    <property type="match status" value="1"/>
</dbReference>
<gene>
    <name evidence="10" type="ORF">DS742_13805</name>
</gene>
<keyword evidence="6 9" id="KW-1133">Transmembrane helix</keyword>
<reference evidence="10 11" key="1">
    <citation type="submission" date="2018-07" db="EMBL/GenBank/DDBJ databases">
        <title>New species, Clostridium PI-S10-A1B.</title>
        <authorList>
            <person name="Krishna G."/>
            <person name="Summeta K."/>
            <person name="Shikha S."/>
            <person name="Prabhu P.B."/>
            <person name="Suresh K."/>
        </authorList>
    </citation>
    <scope>NUCLEOTIDE SEQUENCE [LARGE SCALE GENOMIC DNA]</scope>
    <source>
        <strain evidence="10 11">PI-S10-A1B</strain>
    </source>
</reference>
<dbReference type="GO" id="GO:0008324">
    <property type="term" value="F:monoatomic cation transmembrane transporter activity"/>
    <property type="evidence" value="ECO:0007669"/>
    <property type="project" value="InterPro"/>
</dbReference>
<dbReference type="EMBL" id="QOHO01000042">
    <property type="protein sequence ID" value="RFZ78328.1"/>
    <property type="molecule type" value="Genomic_DNA"/>
</dbReference>
<dbReference type="PANTHER" id="PTHR32024">
    <property type="entry name" value="TRK SYSTEM POTASSIUM UPTAKE PROTEIN TRKG-RELATED"/>
    <property type="match status" value="1"/>
</dbReference>
<keyword evidence="3" id="KW-0813">Transport</keyword>
<evidence type="ECO:0000256" key="5">
    <source>
        <dbReference type="ARBA" id="ARBA00022692"/>
    </source>
</evidence>
<feature type="transmembrane region" description="Helical" evidence="9">
    <location>
        <begin position="284"/>
        <end position="303"/>
    </location>
</feature>
<keyword evidence="4" id="KW-1003">Cell membrane</keyword>
<evidence type="ECO:0000256" key="9">
    <source>
        <dbReference type="SAM" id="Phobius"/>
    </source>
</evidence>
<feature type="transmembrane region" description="Helical" evidence="9">
    <location>
        <begin position="56"/>
        <end position="79"/>
    </location>
</feature>
<feature type="transmembrane region" description="Helical" evidence="9">
    <location>
        <begin position="252"/>
        <end position="272"/>
    </location>
</feature>
<accession>A0A3E2NBD2</accession>
<dbReference type="Proteomes" id="UP000260680">
    <property type="component" value="Unassembled WGS sequence"/>
</dbReference>
<dbReference type="AlphaFoldDB" id="A0A3E2NBD2"/>
<feature type="transmembrane region" description="Helical" evidence="9">
    <location>
        <begin position="91"/>
        <end position="111"/>
    </location>
</feature>